<dbReference type="Pfam" id="PF01150">
    <property type="entry name" value="GDA1_CD39"/>
    <property type="match status" value="1"/>
</dbReference>
<feature type="compositionally biased region" description="Basic and acidic residues" evidence="6">
    <location>
        <begin position="648"/>
        <end position="660"/>
    </location>
</feature>
<dbReference type="CDD" id="cd24039">
    <property type="entry name" value="ASKHA_NBD_YND1-like"/>
    <property type="match status" value="1"/>
</dbReference>
<feature type="active site" description="Proton acceptor" evidence="3">
    <location>
        <position position="146"/>
    </location>
</feature>
<evidence type="ECO:0000256" key="6">
    <source>
        <dbReference type="SAM" id="MobiDB-lite"/>
    </source>
</evidence>
<dbReference type="VEuPathDB" id="FungiDB:HMPREF1541_04145"/>
<keyword evidence="4" id="KW-0067">ATP-binding</keyword>
<evidence type="ECO:0000313" key="9">
    <source>
        <dbReference type="Proteomes" id="UP000030752"/>
    </source>
</evidence>
<dbReference type="GO" id="GO:0046036">
    <property type="term" value="P:CTP metabolic process"/>
    <property type="evidence" value="ECO:0007669"/>
    <property type="project" value="TreeGrafter"/>
</dbReference>
<keyword evidence="7" id="KW-1133">Transmembrane helix</keyword>
<dbReference type="GO" id="GO:0006256">
    <property type="term" value="P:UDP catabolic process"/>
    <property type="evidence" value="ECO:0007669"/>
    <property type="project" value="TreeGrafter"/>
</dbReference>
<dbReference type="GO" id="GO:0004382">
    <property type="term" value="F:GDP phosphatase activity"/>
    <property type="evidence" value="ECO:0007669"/>
    <property type="project" value="TreeGrafter"/>
</dbReference>
<evidence type="ECO:0000256" key="1">
    <source>
        <dbReference type="ARBA" id="ARBA00009283"/>
    </source>
</evidence>
<accession>W2S2L1</accession>
<reference evidence="8 9" key="1">
    <citation type="submission" date="2013-03" db="EMBL/GenBank/DDBJ databases">
        <title>The Genome Sequence of Phialophora europaea CBS 101466.</title>
        <authorList>
            <consortium name="The Broad Institute Genomics Platform"/>
            <person name="Cuomo C."/>
            <person name="de Hoog S."/>
            <person name="Gorbushina A."/>
            <person name="Walker B."/>
            <person name="Young S.K."/>
            <person name="Zeng Q."/>
            <person name="Gargeya S."/>
            <person name="Fitzgerald M."/>
            <person name="Haas B."/>
            <person name="Abouelleil A."/>
            <person name="Allen A.W."/>
            <person name="Alvarado L."/>
            <person name="Arachchi H.M."/>
            <person name="Berlin A.M."/>
            <person name="Chapman S.B."/>
            <person name="Gainer-Dewar J."/>
            <person name="Goldberg J."/>
            <person name="Griggs A."/>
            <person name="Gujja S."/>
            <person name="Hansen M."/>
            <person name="Howarth C."/>
            <person name="Imamovic A."/>
            <person name="Ireland A."/>
            <person name="Larimer J."/>
            <person name="McCowan C."/>
            <person name="Murphy C."/>
            <person name="Pearson M."/>
            <person name="Poon T.W."/>
            <person name="Priest M."/>
            <person name="Roberts A."/>
            <person name="Saif S."/>
            <person name="Shea T."/>
            <person name="Sisk P."/>
            <person name="Sykes S."/>
            <person name="Wortman J."/>
            <person name="Nusbaum C."/>
            <person name="Birren B."/>
        </authorList>
    </citation>
    <scope>NUCLEOTIDE SEQUENCE [LARGE SCALE GENOMIC DNA]</scope>
    <source>
        <strain evidence="8 9">CBS 101466</strain>
    </source>
</reference>
<dbReference type="GO" id="GO:0045134">
    <property type="term" value="F:UDP phosphatase activity"/>
    <property type="evidence" value="ECO:0007669"/>
    <property type="project" value="TreeGrafter"/>
</dbReference>
<dbReference type="GO" id="GO:0016020">
    <property type="term" value="C:membrane"/>
    <property type="evidence" value="ECO:0007669"/>
    <property type="project" value="TreeGrafter"/>
</dbReference>
<gene>
    <name evidence="8" type="ORF">HMPREF1541_04145</name>
</gene>
<name>W2S2L1_CYPE1</name>
<protein>
    <recommendedName>
        <fullName evidence="10">Golgi apyrase</fullName>
    </recommendedName>
</protein>
<dbReference type="GO" id="GO:0017111">
    <property type="term" value="F:ribonucleoside triphosphate phosphatase activity"/>
    <property type="evidence" value="ECO:0007669"/>
    <property type="project" value="TreeGrafter"/>
</dbReference>
<feature type="compositionally biased region" description="Polar residues" evidence="6">
    <location>
        <begin position="663"/>
        <end position="673"/>
    </location>
</feature>
<dbReference type="RefSeq" id="XP_008716713.1">
    <property type="nucleotide sequence ID" value="XM_008718491.1"/>
</dbReference>
<dbReference type="eggNOG" id="KOG1386">
    <property type="taxonomic scope" value="Eukaryota"/>
</dbReference>
<dbReference type="GO" id="GO:0005794">
    <property type="term" value="C:Golgi apparatus"/>
    <property type="evidence" value="ECO:0007669"/>
    <property type="project" value="TreeGrafter"/>
</dbReference>
<dbReference type="EMBL" id="KB822719">
    <property type="protein sequence ID" value="ETN42204.1"/>
    <property type="molecule type" value="Genomic_DNA"/>
</dbReference>
<proteinExistence type="inferred from homology"/>
<organism evidence="8 9">
    <name type="scientific">Cyphellophora europaea (strain CBS 101466)</name>
    <name type="common">Phialophora europaea</name>
    <dbReference type="NCBI Taxonomy" id="1220924"/>
    <lineage>
        <taxon>Eukaryota</taxon>
        <taxon>Fungi</taxon>
        <taxon>Dikarya</taxon>
        <taxon>Ascomycota</taxon>
        <taxon>Pezizomycotina</taxon>
        <taxon>Eurotiomycetes</taxon>
        <taxon>Chaetothyriomycetidae</taxon>
        <taxon>Chaetothyriales</taxon>
        <taxon>Cyphellophoraceae</taxon>
        <taxon>Cyphellophora</taxon>
    </lineage>
</organism>
<evidence type="ECO:0000256" key="4">
    <source>
        <dbReference type="PIRSR" id="PIRSR600407-2"/>
    </source>
</evidence>
<evidence type="ECO:0000256" key="5">
    <source>
        <dbReference type="RuleBase" id="RU003833"/>
    </source>
</evidence>
<comment type="similarity">
    <text evidence="1 5">Belongs to the GDA1/CD39 NTPase family.</text>
</comment>
<keyword evidence="7" id="KW-0812">Transmembrane</keyword>
<feature type="transmembrane region" description="Helical" evidence="7">
    <location>
        <begin position="523"/>
        <end position="541"/>
    </location>
</feature>
<dbReference type="InParanoid" id="W2S2L1"/>
<dbReference type="AlphaFoldDB" id="W2S2L1"/>
<dbReference type="STRING" id="1220924.W2S2L1"/>
<dbReference type="PANTHER" id="PTHR11782:SF121">
    <property type="entry name" value="NUCLEOSIDE-DIPHOSPHATASE MIG-23"/>
    <property type="match status" value="1"/>
</dbReference>
<dbReference type="Gene3D" id="3.30.420.40">
    <property type="match status" value="1"/>
</dbReference>
<dbReference type="PROSITE" id="PS01238">
    <property type="entry name" value="GDA1_CD39_NTPASE"/>
    <property type="match status" value="1"/>
</dbReference>
<feature type="compositionally biased region" description="Gly residues" evidence="6">
    <location>
        <begin position="682"/>
        <end position="695"/>
    </location>
</feature>
<sequence length="702" mass="77948">MVNPEKWHYGIVLDAGSSGTRIYIYRWLRNDRAQLEHNNLKQLPEIKTKDKWTKKVHTGLSTYGVTPQLIGDDHLKPLVDHALEYVPKELISETPVFLLATAGMRLLPEHQQDSVLNSVCTYFQEQTDFYLPDCGLHVQIIPGETEGLYGWIAANYLVGGFKTPVTNEHDHGKGHHTYGFLDMGGASSQIAFVPNATEAEKHSNDLKLLRLRKIDGSNDEYKVFSTTWLGYGINEARRRYLENLIDSYGESITEYPDPCLPHGVKMSLDSHDILDDSTKDKHLIGTGDIDQCLKDTYPLLELSVPCPDEPCLINGQHVPSIDFDVNHFIGISNFWHSTHEIFEMGHDEKAYDFATYQERVREFCSMDWSTIQAKVEEHEWGKKVDAQTAEEVCFKSSWLINMLHDGIGIPRVGLESNGTSNPNDFNSPFQAVDEIRETEVTWTLGKILLYASSTIPPLTPLREGLDSEPVGFGTNDGRTIPSDFVYPSSTNIFQPKIPEVPSSGGIVGKVHETLFKSDSAHRLPGLIFFLLIVLIASFFLCGRERRSRAYAWLGISTPGSPNGFRKNPSQQPSLLRRLLGCGRTPYSRLAGDPESGAPLHDPSDFELRDFEDESDEDEGSLAVGNGKLSPRKTLKPSPIDRAGLVVRTESRERLDLDGLRGSRTASPNRNRGNLGSRDGIGAVSGGGGLGGLGRLGEGDLDS</sequence>
<keyword evidence="9" id="KW-1185">Reference proteome</keyword>
<evidence type="ECO:0000256" key="3">
    <source>
        <dbReference type="PIRSR" id="PIRSR600407-1"/>
    </source>
</evidence>
<feature type="region of interest" description="Disordered" evidence="6">
    <location>
        <begin position="610"/>
        <end position="702"/>
    </location>
</feature>
<dbReference type="OrthoDB" id="6372431at2759"/>
<keyword evidence="7" id="KW-0472">Membrane</keyword>
<dbReference type="GeneID" id="19971484"/>
<dbReference type="Gene3D" id="3.30.420.150">
    <property type="entry name" value="Exopolyphosphatase. Domain 2"/>
    <property type="match status" value="1"/>
</dbReference>
<evidence type="ECO:0008006" key="10">
    <source>
        <dbReference type="Google" id="ProtNLM"/>
    </source>
</evidence>
<dbReference type="PANTHER" id="PTHR11782">
    <property type="entry name" value="ADENOSINE/GUANOSINE DIPHOSPHATASE"/>
    <property type="match status" value="1"/>
</dbReference>
<feature type="binding site" evidence="4">
    <location>
        <begin position="185"/>
        <end position="189"/>
    </location>
    <ligand>
        <name>ATP</name>
        <dbReference type="ChEBI" id="CHEBI:30616"/>
    </ligand>
</feature>
<dbReference type="HOGENOM" id="CLU_010246_3_0_1"/>
<keyword evidence="2 5" id="KW-0378">Hydrolase</keyword>
<evidence type="ECO:0000313" key="8">
    <source>
        <dbReference type="EMBL" id="ETN42204.1"/>
    </source>
</evidence>
<dbReference type="Proteomes" id="UP000030752">
    <property type="component" value="Unassembled WGS sequence"/>
</dbReference>
<evidence type="ECO:0000256" key="7">
    <source>
        <dbReference type="SAM" id="Phobius"/>
    </source>
</evidence>
<dbReference type="GO" id="GO:0005524">
    <property type="term" value="F:ATP binding"/>
    <property type="evidence" value="ECO:0007669"/>
    <property type="project" value="UniProtKB-KW"/>
</dbReference>
<keyword evidence="4" id="KW-0547">Nucleotide-binding</keyword>
<feature type="compositionally biased region" description="Acidic residues" evidence="6">
    <location>
        <begin position="610"/>
        <end position="619"/>
    </location>
</feature>
<dbReference type="InterPro" id="IPR000407">
    <property type="entry name" value="GDA1_CD39_NTPase"/>
</dbReference>
<evidence type="ECO:0000256" key="2">
    <source>
        <dbReference type="ARBA" id="ARBA00022801"/>
    </source>
</evidence>
<dbReference type="FunCoup" id="W2S2L1">
    <property type="interactions" value="254"/>
</dbReference>